<gene>
    <name evidence="1" type="ORF">GCM10020366_22560</name>
</gene>
<reference evidence="2" key="1">
    <citation type="journal article" date="2019" name="Int. J. Syst. Evol. Microbiol.">
        <title>The Global Catalogue of Microorganisms (GCM) 10K type strain sequencing project: providing services to taxonomists for standard genome sequencing and annotation.</title>
        <authorList>
            <consortium name="The Broad Institute Genomics Platform"/>
            <consortium name="The Broad Institute Genome Sequencing Center for Infectious Disease"/>
            <person name="Wu L."/>
            <person name="Ma J."/>
        </authorList>
    </citation>
    <scope>NUCLEOTIDE SEQUENCE [LARGE SCALE GENOMIC DNA]</scope>
    <source>
        <strain evidence="2">JCM 9687</strain>
    </source>
</reference>
<dbReference type="InterPro" id="IPR025680">
    <property type="entry name" value="DddI"/>
</dbReference>
<evidence type="ECO:0000313" key="2">
    <source>
        <dbReference type="Proteomes" id="UP001500483"/>
    </source>
</evidence>
<dbReference type="Proteomes" id="UP001500483">
    <property type="component" value="Unassembled WGS sequence"/>
</dbReference>
<dbReference type="Pfam" id="PF14430">
    <property type="entry name" value="Imm1"/>
    <property type="match status" value="1"/>
</dbReference>
<accession>A0ABP6RQL5</accession>
<name>A0ABP6RQL5_9PSEU</name>
<sequence>MAVVFARLSDVPLDQVDKLIEATGAVYGELNKIHGHPYWGELVLHQGAAIKALREARECLDALRSEAVGARNTELGVTVATAVVDGERHYATTSDDKASLVEKVLRPPTAGRAAHLYVWDRPYESDEIAGPYQQLRIVTDADAEVGVLNYTEESEEGDLTSWHTCNPAPLADAPKLRFDAGSALLFPKDSVLPFRDLRAGLLGYVVDGSRPDAVQWQQARWGDT</sequence>
<dbReference type="EMBL" id="BAAAYK010000038">
    <property type="protein sequence ID" value="GAA3356869.1"/>
    <property type="molecule type" value="Genomic_DNA"/>
</dbReference>
<keyword evidence="2" id="KW-1185">Reference proteome</keyword>
<proteinExistence type="predicted"/>
<protein>
    <submittedName>
        <fullName evidence="1">Uncharacterized protein</fullName>
    </submittedName>
</protein>
<evidence type="ECO:0000313" key="1">
    <source>
        <dbReference type="EMBL" id="GAA3356869.1"/>
    </source>
</evidence>
<comment type="caution">
    <text evidence="1">The sequence shown here is derived from an EMBL/GenBank/DDBJ whole genome shotgun (WGS) entry which is preliminary data.</text>
</comment>
<organism evidence="1 2">
    <name type="scientific">Saccharopolyspora gregorii</name>
    <dbReference type="NCBI Taxonomy" id="33914"/>
    <lineage>
        <taxon>Bacteria</taxon>
        <taxon>Bacillati</taxon>
        <taxon>Actinomycetota</taxon>
        <taxon>Actinomycetes</taxon>
        <taxon>Pseudonocardiales</taxon>
        <taxon>Pseudonocardiaceae</taxon>
        <taxon>Saccharopolyspora</taxon>
    </lineage>
</organism>